<feature type="non-terminal residue" evidence="1">
    <location>
        <position position="1"/>
    </location>
</feature>
<accession>A0A699YRI4</accession>
<protein>
    <submittedName>
        <fullName evidence="1">Uncharacterized protein</fullName>
    </submittedName>
</protein>
<name>A0A699YRI4_HAELA</name>
<dbReference type="EMBL" id="BLLF01000540">
    <property type="protein sequence ID" value="GFH12793.1"/>
    <property type="molecule type" value="Genomic_DNA"/>
</dbReference>
<dbReference type="AlphaFoldDB" id="A0A699YRI4"/>
<proteinExistence type="predicted"/>
<evidence type="ECO:0000313" key="2">
    <source>
        <dbReference type="Proteomes" id="UP000485058"/>
    </source>
</evidence>
<gene>
    <name evidence="1" type="ORF">HaLaN_08545</name>
</gene>
<comment type="caution">
    <text evidence="1">The sequence shown here is derived from an EMBL/GenBank/DDBJ whole genome shotgun (WGS) entry which is preliminary data.</text>
</comment>
<dbReference type="Proteomes" id="UP000485058">
    <property type="component" value="Unassembled WGS sequence"/>
</dbReference>
<keyword evidence="2" id="KW-1185">Reference proteome</keyword>
<reference evidence="1 2" key="1">
    <citation type="submission" date="2020-02" db="EMBL/GenBank/DDBJ databases">
        <title>Draft genome sequence of Haematococcus lacustris strain NIES-144.</title>
        <authorList>
            <person name="Morimoto D."/>
            <person name="Nakagawa S."/>
            <person name="Yoshida T."/>
            <person name="Sawayama S."/>
        </authorList>
    </citation>
    <scope>NUCLEOTIDE SEQUENCE [LARGE SCALE GENOMIC DNA]</scope>
    <source>
        <strain evidence="1 2">NIES-144</strain>
    </source>
</reference>
<evidence type="ECO:0000313" key="1">
    <source>
        <dbReference type="EMBL" id="GFH12793.1"/>
    </source>
</evidence>
<sequence>AEALPGILAAAVVQLARLGQVGLLQQLLLHCKGDQLYGLGPWALQRTIQQAGALDSRCSAGMGWGVPPGEVLLEAGLPALRATAAAGHAAAASLLLLWGADPHHQAEALPGILAAALVQLARLGQVGLLQQLLLHCKGDQLYGLGPWALQRTIQQAGALDSRCSAGMGWGVPPG</sequence>
<organism evidence="1 2">
    <name type="scientific">Haematococcus lacustris</name>
    <name type="common">Green alga</name>
    <name type="synonym">Haematococcus pluvialis</name>
    <dbReference type="NCBI Taxonomy" id="44745"/>
    <lineage>
        <taxon>Eukaryota</taxon>
        <taxon>Viridiplantae</taxon>
        <taxon>Chlorophyta</taxon>
        <taxon>core chlorophytes</taxon>
        <taxon>Chlorophyceae</taxon>
        <taxon>CS clade</taxon>
        <taxon>Chlamydomonadales</taxon>
        <taxon>Haematococcaceae</taxon>
        <taxon>Haematococcus</taxon>
    </lineage>
</organism>